<evidence type="ECO:0000256" key="3">
    <source>
        <dbReference type="ARBA" id="ARBA00022448"/>
    </source>
</evidence>
<dbReference type="SUPFAM" id="SSF111352">
    <property type="entry name" value="Ammonium transporter"/>
    <property type="match status" value="1"/>
</dbReference>
<keyword evidence="4 8" id="KW-0812">Transmembrane</keyword>
<feature type="transmembrane region" description="Helical" evidence="8">
    <location>
        <begin position="6"/>
        <end position="28"/>
    </location>
</feature>
<keyword evidence="6 8" id="KW-0472">Membrane</keyword>
<dbReference type="InterPro" id="IPR024041">
    <property type="entry name" value="NH4_transpt_AmtB-like_dom"/>
</dbReference>
<feature type="transmembrane region" description="Helical" evidence="8">
    <location>
        <begin position="120"/>
        <end position="138"/>
    </location>
</feature>
<evidence type="ECO:0000313" key="10">
    <source>
        <dbReference type="Proteomes" id="UP000095283"/>
    </source>
</evidence>
<evidence type="ECO:0000256" key="6">
    <source>
        <dbReference type="ARBA" id="ARBA00023136"/>
    </source>
</evidence>
<evidence type="ECO:0000256" key="5">
    <source>
        <dbReference type="ARBA" id="ARBA00022989"/>
    </source>
</evidence>
<evidence type="ECO:0000256" key="4">
    <source>
        <dbReference type="ARBA" id="ARBA00022692"/>
    </source>
</evidence>
<feature type="transmembrane region" description="Helical" evidence="8">
    <location>
        <begin position="78"/>
        <end position="99"/>
    </location>
</feature>
<dbReference type="WBParaSite" id="Hba_05902">
    <property type="protein sequence ID" value="Hba_05902"/>
    <property type="gene ID" value="Hba_05902"/>
</dbReference>
<feature type="domain" description="Ammonium transporter AmtB-like" evidence="9">
    <location>
        <begin position="8"/>
        <end position="143"/>
    </location>
</feature>
<dbReference type="PANTHER" id="PTHR11730">
    <property type="entry name" value="AMMONIUM TRANSPORTER"/>
    <property type="match status" value="1"/>
</dbReference>
<dbReference type="Pfam" id="PF00909">
    <property type="entry name" value="Ammonium_transp"/>
    <property type="match status" value="1"/>
</dbReference>
<keyword evidence="7" id="KW-0924">Ammonia transport</keyword>
<evidence type="ECO:0000259" key="9">
    <source>
        <dbReference type="Pfam" id="PF00909"/>
    </source>
</evidence>
<comment type="subcellular location">
    <subcellularLocation>
        <location evidence="1">Membrane</location>
        <topology evidence="1">Multi-pass membrane protein</topology>
    </subcellularLocation>
</comment>
<dbReference type="PANTHER" id="PTHR11730:SF6">
    <property type="entry name" value="AMMONIUM TRANSPORTER"/>
    <property type="match status" value="1"/>
</dbReference>
<evidence type="ECO:0000313" key="11">
    <source>
        <dbReference type="WBParaSite" id="Hba_05902"/>
    </source>
</evidence>
<comment type="similarity">
    <text evidence="2">Belongs to the ammonia transporter channel (TC 1.A.11.2) family.</text>
</comment>
<evidence type="ECO:0000256" key="8">
    <source>
        <dbReference type="SAM" id="Phobius"/>
    </source>
</evidence>
<dbReference type="GO" id="GO:0097272">
    <property type="term" value="P:ammonium homeostasis"/>
    <property type="evidence" value="ECO:0007669"/>
    <property type="project" value="TreeGrafter"/>
</dbReference>
<dbReference type="InterPro" id="IPR029020">
    <property type="entry name" value="Ammonium/urea_transptr"/>
</dbReference>
<keyword evidence="3" id="KW-0813">Transport</keyword>
<sequence>MDLTHIQSKFFFQFVFAATATTIVGGAVAERCEVVCYIVYCCVISTFVYPILTHWGWTDEGWMKKGLPSFSSATYLDFAGAGMVHVCGGIISLVAAYIMGPRIGRFHKSSNKSIEIKGHSVPFSALGGFILIFGFLAFNGGSTG</sequence>
<dbReference type="Gene3D" id="1.10.3430.10">
    <property type="entry name" value="Ammonium transporter AmtB like domains"/>
    <property type="match status" value="1"/>
</dbReference>
<feature type="transmembrane region" description="Helical" evidence="8">
    <location>
        <begin position="35"/>
        <end position="58"/>
    </location>
</feature>
<protein>
    <submittedName>
        <fullName evidence="11">Ammonium_transp domain-containing protein</fullName>
    </submittedName>
</protein>
<proteinExistence type="inferred from homology"/>
<reference evidence="11" key="1">
    <citation type="submission" date="2016-11" db="UniProtKB">
        <authorList>
            <consortium name="WormBaseParasite"/>
        </authorList>
    </citation>
    <scope>IDENTIFICATION</scope>
</reference>
<name>A0A1I7WL85_HETBA</name>
<keyword evidence="5 8" id="KW-1133">Transmembrane helix</keyword>
<evidence type="ECO:0000256" key="7">
    <source>
        <dbReference type="ARBA" id="ARBA00023177"/>
    </source>
</evidence>
<dbReference type="AlphaFoldDB" id="A0A1I7WL85"/>
<accession>A0A1I7WL85</accession>
<evidence type="ECO:0000256" key="2">
    <source>
        <dbReference type="ARBA" id="ARBA00005887"/>
    </source>
</evidence>
<keyword evidence="10" id="KW-1185">Reference proteome</keyword>
<evidence type="ECO:0000256" key="1">
    <source>
        <dbReference type="ARBA" id="ARBA00004141"/>
    </source>
</evidence>
<dbReference type="Proteomes" id="UP000095283">
    <property type="component" value="Unplaced"/>
</dbReference>
<dbReference type="GO" id="GO:0008519">
    <property type="term" value="F:ammonium channel activity"/>
    <property type="evidence" value="ECO:0007669"/>
    <property type="project" value="InterPro"/>
</dbReference>
<dbReference type="GO" id="GO:0005886">
    <property type="term" value="C:plasma membrane"/>
    <property type="evidence" value="ECO:0007669"/>
    <property type="project" value="TreeGrafter"/>
</dbReference>
<organism evidence="10 11">
    <name type="scientific">Heterorhabditis bacteriophora</name>
    <name type="common">Entomopathogenic nematode worm</name>
    <dbReference type="NCBI Taxonomy" id="37862"/>
    <lineage>
        <taxon>Eukaryota</taxon>
        <taxon>Metazoa</taxon>
        <taxon>Ecdysozoa</taxon>
        <taxon>Nematoda</taxon>
        <taxon>Chromadorea</taxon>
        <taxon>Rhabditida</taxon>
        <taxon>Rhabditina</taxon>
        <taxon>Rhabditomorpha</taxon>
        <taxon>Strongyloidea</taxon>
        <taxon>Heterorhabditidae</taxon>
        <taxon>Heterorhabditis</taxon>
    </lineage>
</organism>